<name>A0A644ZAM6_9ZZZZ</name>
<dbReference type="PANTHER" id="PTHR30106">
    <property type="entry name" value="INNER MEMBRANE PROTEIN YEIH-RELATED"/>
    <property type="match status" value="1"/>
</dbReference>
<keyword evidence="3 6" id="KW-0812">Transmembrane</keyword>
<feature type="transmembrane region" description="Helical" evidence="6">
    <location>
        <begin position="12"/>
        <end position="29"/>
    </location>
</feature>
<accession>A0A644ZAM6</accession>
<proteinExistence type="predicted"/>
<dbReference type="EMBL" id="VSSQ01008123">
    <property type="protein sequence ID" value="MPM37955.1"/>
    <property type="molecule type" value="Genomic_DNA"/>
</dbReference>
<comment type="subcellular location">
    <subcellularLocation>
        <location evidence="1">Cell membrane</location>
        <topology evidence="1">Multi-pass membrane protein</topology>
    </subcellularLocation>
</comment>
<evidence type="ECO:0000256" key="3">
    <source>
        <dbReference type="ARBA" id="ARBA00022692"/>
    </source>
</evidence>
<keyword evidence="4 6" id="KW-1133">Transmembrane helix</keyword>
<dbReference type="PANTHER" id="PTHR30106:SF1">
    <property type="entry name" value="UPF0324 MEMBRANE PROTEIN FN0533"/>
    <property type="match status" value="1"/>
</dbReference>
<evidence type="ECO:0000256" key="5">
    <source>
        <dbReference type="ARBA" id="ARBA00023136"/>
    </source>
</evidence>
<evidence type="ECO:0000256" key="1">
    <source>
        <dbReference type="ARBA" id="ARBA00004651"/>
    </source>
</evidence>
<feature type="transmembrane region" description="Helical" evidence="6">
    <location>
        <begin position="201"/>
        <end position="223"/>
    </location>
</feature>
<reference evidence="7" key="1">
    <citation type="submission" date="2019-08" db="EMBL/GenBank/DDBJ databases">
        <authorList>
            <person name="Kucharzyk K."/>
            <person name="Murdoch R.W."/>
            <person name="Higgins S."/>
            <person name="Loffler F."/>
        </authorList>
    </citation>
    <scope>NUCLEOTIDE SEQUENCE</scope>
</reference>
<feature type="transmembrane region" description="Helical" evidence="6">
    <location>
        <begin position="267"/>
        <end position="286"/>
    </location>
</feature>
<dbReference type="Pfam" id="PF03601">
    <property type="entry name" value="Cons_hypoth698"/>
    <property type="match status" value="1"/>
</dbReference>
<evidence type="ECO:0000256" key="2">
    <source>
        <dbReference type="ARBA" id="ARBA00022475"/>
    </source>
</evidence>
<feature type="transmembrane region" description="Helical" evidence="6">
    <location>
        <begin position="235"/>
        <end position="255"/>
    </location>
</feature>
<dbReference type="AlphaFoldDB" id="A0A644ZAM6"/>
<keyword evidence="5 6" id="KW-0472">Membrane</keyword>
<evidence type="ECO:0000256" key="4">
    <source>
        <dbReference type="ARBA" id="ARBA00022989"/>
    </source>
</evidence>
<evidence type="ECO:0008006" key="8">
    <source>
        <dbReference type="Google" id="ProtNLM"/>
    </source>
</evidence>
<organism evidence="7">
    <name type="scientific">bioreactor metagenome</name>
    <dbReference type="NCBI Taxonomy" id="1076179"/>
    <lineage>
        <taxon>unclassified sequences</taxon>
        <taxon>metagenomes</taxon>
        <taxon>ecological metagenomes</taxon>
    </lineage>
</organism>
<sequence length="398" mass="43336">MLKSLKNEDWTATLIGGVILLLVILMPGYMKNPVVLFTSIAVLSYLGYLFLGNKDKGQFILSFIIIYALALLADVITDVAFVKKMGLESVFFSVLIGLIVRNTIGLPKWMGAAVRSEYYIKAGLVILGSSILFGEIMRAGSLGMIQAVIVVLSVWYFSFWVSRKMGVDSEMSMMLSSSVSICGVSAAIATCGAIKGDPKKLSFIVSLVLIVAIPMMYILPFFAKWMGLSEQVAGAWLGGTIDTTAAVVASGKFIGETAEQYSVIIKSAQNVLLGVAAFAISIYWSYKGTNSNIRPSGSVLWERFPKFVLGFLIVSLVFSFAFEPATGKSLSKIAQESRGLLFSLAFVCIGLETSFKDIFKKENSKYIWSFLVAQGFNILLTLVVAWLLFRTLLSSPGI</sequence>
<feature type="transmembrane region" description="Helical" evidence="6">
    <location>
        <begin position="173"/>
        <end position="195"/>
    </location>
</feature>
<feature type="transmembrane region" description="Helical" evidence="6">
    <location>
        <begin position="367"/>
        <end position="389"/>
    </location>
</feature>
<comment type="caution">
    <text evidence="7">The sequence shown here is derived from an EMBL/GenBank/DDBJ whole genome shotgun (WGS) entry which is preliminary data.</text>
</comment>
<keyword evidence="2" id="KW-1003">Cell membrane</keyword>
<gene>
    <name evidence="7" type="ORF">SDC9_84577</name>
</gene>
<dbReference type="InterPro" id="IPR018383">
    <property type="entry name" value="UPF0324_pro"/>
</dbReference>
<dbReference type="GO" id="GO:0005886">
    <property type="term" value="C:plasma membrane"/>
    <property type="evidence" value="ECO:0007669"/>
    <property type="project" value="UniProtKB-SubCell"/>
</dbReference>
<evidence type="ECO:0000313" key="7">
    <source>
        <dbReference type="EMBL" id="MPM37955.1"/>
    </source>
</evidence>
<feature type="transmembrane region" description="Helical" evidence="6">
    <location>
        <begin position="59"/>
        <end position="77"/>
    </location>
</feature>
<evidence type="ECO:0000256" key="6">
    <source>
        <dbReference type="SAM" id="Phobius"/>
    </source>
</evidence>
<feature type="transmembrane region" description="Helical" evidence="6">
    <location>
        <begin position="35"/>
        <end position="52"/>
    </location>
</feature>
<feature type="transmembrane region" description="Helical" evidence="6">
    <location>
        <begin position="118"/>
        <end position="137"/>
    </location>
</feature>
<protein>
    <recommendedName>
        <fullName evidence="8">Sulfate exporter family transporter</fullName>
    </recommendedName>
</protein>
<feature type="transmembrane region" description="Helical" evidence="6">
    <location>
        <begin position="143"/>
        <end position="161"/>
    </location>
</feature>
<feature type="transmembrane region" description="Helical" evidence="6">
    <location>
        <begin position="307"/>
        <end position="325"/>
    </location>
</feature>